<dbReference type="PROSITE" id="PS00630">
    <property type="entry name" value="IMP_2"/>
    <property type="match status" value="1"/>
</dbReference>
<dbReference type="SUPFAM" id="SSF56655">
    <property type="entry name" value="Carbohydrate phosphatase"/>
    <property type="match status" value="1"/>
</dbReference>
<dbReference type="EMBL" id="GL883013">
    <property type="protein sequence ID" value="EGG20152.1"/>
    <property type="molecule type" value="Genomic_DNA"/>
</dbReference>
<comment type="pathway">
    <text evidence="4 12">Polyol metabolism; myo-inositol biosynthesis; myo-inositol from D-glucose 6-phosphate: step 2/2.</text>
</comment>
<evidence type="ECO:0000256" key="1">
    <source>
        <dbReference type="ARBA" id="ARBA00001033"/>
    </source>
</evidence>
<dbReference type="GO" id="GO:0006021">
    <property type="term" value="P:inositol biosynthetic process"/>
    <property type="evidence" value="ECO:0007669"/>
    <property type="project" value="UniProtKB-UniPathway"/>
</dbReference>
<organism evidence="13 14">
    <name type="scientific">Cavenderia fasciculata</name>
    <name type="common">Slime mold</name>
    <name type="synonym">Dictyostelium fasciculatum</name>
    <dbReference type="NCBI Taxonomy" id="261658"/>
    <lineage>
        <taxon>Eukaryota</taxon>
        <taxon>Amoebozoa</taxon>
        <taxon>Evosea</taxon>
        <taxon>Eumycetozoa</taxon>
        <taxon>Dictyostelia</taxon>
        <taxon>Acytosteliales</taxon>
        <taxon>Cavenderiaceae</taxon>
        <taxon>Cavenderia</taxon>
    </lineage>
</organism>
<feature type="binding site" evidence="11">
    <location>
        <position position="93"/>
    </location>
    <ligand>
        <name>Mg(2+)</name>
        <dbReference type="ChEBI" id="CHEBI:18420"/>
        <label>2</label>
    </ligand>
</feature>
<dbReference type="OrthoDB" id="10254945at2759"/>
<keyword evidence="7 11" id="KW-0479">Metal-binding</keyword>
<evidence type="ECO:0000256" key="7">
    <source>
        <dbReference type="ARBA" id="ARBA00022723"/>
    </source>
</evidence>
<dbReference type="GO" id="GO:0046854">
    <property type="term" value="P:phosphatidylinositol phosphate biosynthetic process"/>
    <property type="evidence" value="ECO:0007669"/>
    <property type="project" value="InterPro"/>
</dbReference>
<evidence type="ECO:0000256" key="5">
    <source>
        <dbReference type="ARBA" id="ARBA00009759"/>
    </source>
</evidence>
<dbReference type="CDD" id="cd01639">
    <property type="entry name" value="IMPase"/>
    <property type="match status" value="1"/>
</dbReference>
<dbReference type="PROSITE" id="PS00629">
    <property type="entry name" value="IMP_1"/>
    <property type="match status" value="1"/>
</dbReference>
<feature type="binding site" evidence="11">
    <location>
        <position position="90"/>
    </location>
    <ligand>
        <name>Mg(2+)</name>
        <dbReference type="ChEBI" id="CHEBI:18420"/>
        <label>2</label>
    </ligand>
</feature>
<dbReference type="GO" id="GO:0007165">
    <property type="term" value="P:signal transduction"/>
    <property type="evidence" value="ECO:0007669"/>
    <property type="project" value="TreeGrafter"/>
</dbReference>
<dbReference type="GO" id="GO:0010226">
    <property type="term" value="P:response to lithium ion"/>
    <property type="evidence" value="ECO:0007669"/>
    <property type="project" value="EnsemblProtists"/>
</dbReference>
<dbReference type="GeneID" id="14871843"/>
<evidence type="ECO:0000313" key="14">
    <source>
        <dbReference type="Proteomes" id="UP000007797"/>
    </source>
</evidence>
<dbReference type="PANTHER" id="PTHR20854">
    <property type="entry name" value="INOSITOL MONOPHOSPHATASE"/>
    <property type="match status" value="1"/>
</dbReference>
<feature type="binding site" evidence="11">
    <location>
        <position position="220"/>
    </location>
    <ligand>
        <name>Mg(2+)</name>
        <dbReference type="ChEBI" id="CHEBI:18420"/>
        <label>2</label>
    </ligand>
</feature>
<dbReference type="FunFam" id="3.30.540.10:FF:000013">
    <property type="entry name" value="Inositol-1-monophosphatase"/>
    <property type="match status" value="1"/>
</dbReference>
<name>F4PVY8_CACFS</name>
<dbReference type="Proteomes" id="UP000007797">
    <property type="component" value="Unassembled WGS sequence"/>
</dbReference>
<dbReference type="RefSeq" id="XP_004367135.1">
    <property type="nucleotide sequence ID" value="XM_004367078.1"/>
</dbReference>
<feature type="binding site" evidence="11">
    <location>
        <position position="71"/>
    </location>
    <ligand>
        <name>Mg(2+)</name>
        <dbReference type="ChEBI" id="CHEBI:18420"/>
        <label>1</label>
        <note>catalytic</note>
    </ligand>
</feature>
<protein>
    <recommendedName>
        <fullName evidence="12">Inositol-1-monophosphatase</fullName>
        <ecNumber evidence="12">3.1.3.25</ecNumber>
    </recommendedName>
</protein>
<evidence type="ECO:0000256" key="9">
    <source>
        <dbReference type="ARBA" id="ARBA00022842"/>
    </source>
</evidence>
<dbReference type="GO" id="GO:0046872">
    <property type="term" value="F:metal ion binding"/>
    <property type="evidence" value="ECO:0007669"/>
    <property type="project" value="UniProtKB-KW"/>
</dbReference>
<dbReference type="FunFam" id="3.40.190.80:FF:000002">
    <property type="entry name" value="Inositol-1-monophosphatase"/>
    <property type="match status" value="1"/>
</dbReference>
<keyword evidence="14" id="KW-1185">Reference proteome</keyword>
<feature type="binding site" evidence="11">
    <location>
        <position position="92"/>
    </location>
    <ligand>
        <name>Mg(2+)</name>
        <dbReference type="ChEBI" id="CHEBI:18420"/>
        <label>1</label>
        <note>catalytic</note>
    </ligand>
</feature>
<sequence length="275" mass="30134">MSTPTFEQYLASAVAVAKEVSPMVLENYNNRDKKVEYKGAVDLVTETDKAVEAHIIKRLTEQYPETKIMGEESTKDGVYGWTDEATWIIDPIDGTTNFVHRFPLFCISIALSINKQIVVGCIYSPVLDELFTATKGGGAFLNGQRMSVTSVDSLQQAVVATNVGYDRTPYGIDFMLTNFKSIMSQNVQSLRFSGTAAWEMASVACGRLDCFYEWGIHPWDIAAASIMITEAGGVVVDPSGGPVDMEGRRVLCGGQKIVDIVSKLLIPKQPPTDQQ</sequence>
<dbReference type="InterPro" id="IPR020583">
    <property type="entry name" value="Inositol_monoP_metal-BS"/>
</dbReference>
<keyword evidence="9 11" id="KW-0460">Magnesium</keyword>
<evidence type="ECO:0000256" key="6">
    <source>
        <dbReference type="ARBA" id="ARBA00022490"/>
    </source>
</evidence>
<dbReference type="STRING" id="1054147.F4PVY8"/>
<keyword evidence="8 12" id="KW-0378">Hydrolase</keyword>
<dbReference type="Pfam" id="PF00459">
    <property type="entry name" value="Inositol_P"/>
    <property type="match status" value="1"/>
</dbReference>
<dbReference type="GO" id="GO:0008934">
    <property type="term" value="F:inositol monophosphate 1-phosphatase activity"/>
    <property type="evidence" value="ECO:0007669"/>
    <property type="project" value="InterPro"/>
</dbReference>
<comment type="similarity">
    <text evidence="5 12">Belongs to the inositol monophosphatase superfamily.</text>
</comment>
<evidence type="ECO:0000256" key="12">
    <source>
        <dbReference type="RuleBase" id="RU364068"/>
    </source>
</evidence>
<dbReference type="Gene3D" id="3.40.190.80">
    <property type="match status" value="1"/>
</dbReference>
<dbReference type="EC" id="3.1.3.25" evidence="12"/>
<proteinExistence type="inferred from homology"/>
<evidence type="ECO:0000256" key="4">
    <source>
        <dbReference type="ARBA" id="ARBA00005152"/>
    </source>
</evidence>
<comment type="cofactor">
    <cofactor evidence="2 11 12">
        <name>Mg(2+)</name>
        <dbReference type="ChEBI" id="CHEBI:18420"/>
    </cofactor>
</comment>
<reference evidence="14" key="1">
    <citation type="journal article" date="2011" name="Genome Res.">
        <title>Phylogeny-wide analysis of social amoeba genomes highlights ancient origins for complex intercellular communication.</title>
        <authorList>
            <person name="Heidel A.J."/>
            <person name="Lawal H.M."/>
            <person name="Felder M."/>
            <person name="Schilde C."/>
            <person name="Helps N.R."/>
            <person name="Tunggal B."/>
            <person name="Rivero F."/>
            <person name="John U."/>
            <person name="Schleicher M."/>
            <person name="Eichinger L."/>
            <person name="Platzer M."/>
            <person name="Noegel A.A."/>
            <person name="Schaap P."/>
            <person name="Gloeckner G."/>
        </authorList>
    </citation>
    <scope>NUCLEOTIDE SEQUENCE [LARGE SCALE GENOMIC DNA]</scope>
    <source>
        <strain evidence="14">SH3</strain>
    </source>
</reference>
<evidence type="ECO:0000256" key="10">
    <source>
        <dbReference type="ARBA" id="ARBA00035990"/>
    </source>
</evidence>
<dbReference type="InterPro" id="IPR000760">
    <property type="entry name" value="Inositol_monophosphatase-like"/>
</dbReference>
<dbReference type="OMA" id="ERGLHPW"/>
<dbReference type="InterPro" id="IPR033942">
    <property type="entry name" value="IMPase"/>
</dbReference>
<comment type="subcellular location">
    <subcellularLocation>
        <location evidence="3">Cytoplasm</location>
    </subcellularLocation>
</comment>
<dbReference type="UniPathway" id="UPA00823">
    <property type="reaction ID" value="UER00788"/>
</dbReference>
<evidence type="ECO:0000256" key="2">
    <source>
        <dbReference type="ARBA" id="ARBA00001946"/>
    </source>
</evidence>
<dbReference type="PANTHER" id="PTHR20854:SF4">
    <property type="entry name" value="INOSITOL-1-MONOPHOSPHATASE-RELATED"/>
    <property type="match status" value="1"/>
</dbReference>
<dbReference type="KEGG" id="dfa:DFA_07272"/>
<dbReference type="GO" id="GO:0005737">
    <property type="term" value="C:cytoplasm"/>
    <property type="evidence" value="ECO:0007669"/>
    <property type="project" value="UniProtKB-SubCell"/>
</dbReference>
<evidence type="ECO:0000313" key="13">
    <source>
        <dbReference type="EMBL" id="EGG20152.1"/>
    </source>
</evidence>
<dbReference type="InterPro" id="IPR020550">
    <property type="entry name" value="Inositol_monophosphatase_CS"/>
</dbReference>
<evidence type="ECO:0000256" key="3">
    <source>
        <dbReference type="ARBA" id="ARBA00004496"/>
    </source>
</evidence>
<comment type="catalytic activity">
    <reaction evidence="1 12">
        <text>a myo-inositol phosphate + H2O = myo-inositol + phosphate</text>
        <dbReference type="Rhea" id="RHEA:24056"/>
        <dbReference type="ChEBI" id="CHEBI:15377"/>
        <dbReference type="ChEBI" id="CHEBI:17268"/>
        <dbReference type="ChEBI" id="CHEBI:43474"/>
        <dbReference type="ChEBI" id="CHEBI:84139"/>
        <dbReference type="EC" id="3.1.3.25"/>
    </reaction>
</comment>
<gene>
    <name evidence="13" type="primary">impa1</name>
    <name evidence="13" type="ORF">DFA_07272</name>
</gene>
<dbReference type="AlphaFoldDB" id="F4PVY8"/>
<comment type="catalytic activity">
    <reaction evidence="10">
        <text>alpha-D-galactose 1-phosphate + H2O = D-galactose + phosphate</text>
        <dbReference type="Rhea" id="RHEA:29315"/>
        <dbReference type="ChEBI" id="CHEBI:4139"/>
        <dbReference type="ChEBI" id="CHEBI:15377"/>
        <dbReference type="ChEBI" id="CHEBI:43474"/>
        <dbReference type="ChEBI" id="CHEBI:58336"/>
        <dbReference type="EC" id="3.1.3.94"/>
    </reaction>
</comment>
<accession>F4PVY8</accession>
<evidence type="ECO:0000256" key="8">
    <source>
        <dbReference type="ARBA" id="ARBA00022801"/>
    </source>
</evidence>
<keyword evidence="6" id="KW-0963">Cytoplasm</keyword>
<evidence type="ECO:0000256" key="11">
    <source>
        <dbReference type="PIRSR" id="PIRSR600760-2"/>
    </source>
</evidence>
<dbReference type="PRINTS" id="PR00377">
    <property type="entry name" value="IMPHPHTASES"/>
</dbReference>
<dbReference type="Gene3D" id="3.30.540.10">
    <property type="entry name" value="Fructose-1,6-Bisphosphatase, subunit A, domain 1"/>
    <property type="match status" value="1"/>
</dbReference>